<evidence type="ECO:0000256" key="1">
    <source>
        <dbReference type="ARBA" id="ARBA00004123"/>
    </source>
</evidence>
<dbReference type="GO" id="GO:0016592">
    <property type="term" value="C:mediator complex"/>
    <property type="evidence" value="ECO:0007669"/>
    <property type="project" value="InterPro"/>
</dbReference>
<evidence type="ECO:0000256" key="5">
    <source>
        <dbReference type="ARBA" id="ARBA00023159"/>
    </source>
</evidence>
<protein>
    <recommendedName>
        <fullName evidence="3">Mediator of RNA polymerase II transcription subunit 29</fullName>
    </recommendedName>
    <alternativeName>
        <fullName evidence="9">Mediator complex subunit 29</fullName>
    </alternativeName>
    <alternativeName>
        <fullName evidence="8">Protein intersex</fullName>
    </alternativeName>
</protein>
<evidence type="ECO:0000256" key="9">
    <source>
        <dbReference type="ARBA" id="ARBA00031963"/>
    </source>
</evidence>
<comment type="subcellular location">
    <subcellularLocation>
        <location evidence="1">Nucleus</location>
    </subcellularLocation>
</comment>
<evidence type="ECO:0000313" key="11">
    <source>
        <dbReference type="EMBL" id="SSX19450.1"/>
    </source>
</evidence>
<dbReference type="PANTHER" id="PTHR28314">
    <property type="entry name" value="MEDIATOR OF RNA POLYMERASE II TRANSCRIPTION SUBUNIT 29"/>
    <property type="match status" value="1"/>
</dbReference>
<keyword evidence="7" id="KW-0539">Nucleus</keyword>
<gene>
    <name evidence="11" type="primary">CSON014629</name>
</gene>
<dbReference type="EMBL" id="UFQT01000083">
    <property type="protein sequence ID" value="SSX19450.1"/>
    <property type="molecule type" value="Genomic_DNA"/>
</dbReference>
<sequence>MNIPGQMPPQHQPNAMIGQPGQPMGPLPPPALMNQDNISKAKLLLPFVRENLAKTINAAAQIIHHNNQTDGKGIDNNSSLIRFDKYLEDFYSVCDQIELHLKTAKTVIEQTNSSNTYLQMTVNPSRLEPILEQQNAISYPQYIDLVRTQINYSKEIYDTLWSAAQNISPSE</sequence>
<reference evidence="11" key="1">
    <citation type="submission" date="2018-07" db="EMBL/GenBank/DDBJ databases">
        <authorList>
            <person name="Quirk P.G."/>
            <person name="Krulwich T.A."/>
        </authorList>
    </citation>
    <scope>NUCLEOTIDE SEQUENCE</scope>
</reference>
<dbReference type="AlphaFoldDB" id="A0A336LNC1"/>
<evidence type="ECO:0000256" key="2">
    <source>
        <dbReference type="ARBA" id="ARBA00009851"/>
    </source>
</evidence>
<evidence type="ECO:0000256" key="8">
    <source>
        <dbReference type="ARBA" id="ARBA00030916"/>
    </source>
</evidence>
<keyword evidence="4" id="KW-0805">Transcription regulation</keyword>
<organism evidence="11">
    <name type="scientific">Culicoides sonorensis</name>
    <name type="common">Biting midge</name>
    <dbReference type="NCBI Taxonomy" id="179676"/>
    <lineage>
        <taxon>Eukaryota</taxon>
        <taxon>Metazoa</taxon>
        <taxon>Ecdysozoa</taxon>
        <taxon>Arthropoda</taxon>
        <taxon>Hexapoda</taxon>
        <taxon>Insecta</taxon>
        <taxon>Pterygota</taxon>
        <taxon>Neoptera</taxon>
        <taxon>Endopterygota</taxon>
        <taxon>Diptera</taxon>
        <taxon>Nematocera</taxon>
        <taxon>Chironomoidea</taxon>
        <taxon>Ceratopogonidae</taxon>
        <taxon>Ceratopogoninae</taxon>
        <taxon>Culicoides</taxon>
        <taxon>Monoculicoides</taxon>
    </lineage>
</organism>
<name>A0A336LNC1_CULSO</name>
<dbReference type="Pfam" id="PF11568">
    <property type="entry name" value="Med29"/>
    <property type="match status" value="1"/>
</dbReference>
<dbReference type="OMA" id="NHYLPGP"/>
<evidence type="ECO:0000256" key="4">
    <source>
        <dbReference type="ARBA" id="ARBA00023015"/>
    </source>
</evidence>
<feature type="compositionally biased region" description="Pro residues" evidence="10">
    <location>
        <begin position="1"/>
        <end position="11"/>
    </location>
</feature>
<dbReference type="GO" id="GO:0003712">
    <property type="term" value="F:transcription coregulator activity"/>
    <property type="evidence" value="ECO:0007669"/>
    <property type="project" value="TreeGrafter"/>
</dbReference>
<evidence type="ECO:0000256" key="10">
    <source>
        <dbReference type="SAM" id="MobiDB-lite"/>
    </source>
</evidence>
<keyword evidence="5" id="KW-0010">Activator</keyword>
<feature type="region of interest" description="Disordered" evidence="10">
    <location>
        <begin position="1"/>
        <end position="24"/>
    </location>
</feature>
<comment type="similarity">
    <text evidence="2">Belongs to the Mediator complex subunit 29 family.</text>
</comment>
<dbReference type="InterPro" id="IPR021018">
    <property type="entry name" value="Mediator_Med29_met"/>
</dbReference>
<dbReference type="PANTHER" id="PTHR28314:SF1">
    <property type="entry name" value="MEDIATOR OF RNA POLYMERASE II TRANSCRIPTION SUBUNIT 29"/>
    <property type="match status" value="1"/>
</dbReference>
<keyword evidence="6" id="KW-0804">Transcription</keyword>
<proteinExistence type="inferred from homology"/>
<evidence type="ECO:0000256" key="6">
    <source>
        <dbReference type="ARBA" id="ARBA00023163"/>
    </source>
</evidence>
<dbReference type="VEuPathDB" id="VectorBase:CSON014629"/>
<evidence type="ECO:0000256" key="3">
    <source>
        <dbReference type="ARBA" id="ARBA00019684"/>
    </source>
</evidence>
<evidence type="ECO:0000256" key="7">
    <source>
        <dbReference type="ARBA" id="ARBA00023242"/>
    </source>
</evidence>
<dbReference type="GO" id="GO:0006357">
    <property type="term" value="P:regulation of transcription by RNA polymerase II"/>
    <property type="evidence" value="ECO:0007669"/>
    <property type="project" value="TreeGrafter"/>
</dbReference>
<accession>A0A336LNC1</accession>